<feature type="compositionally biased region" description="Basic residues" evidence="2">
    <location>
        <begin position="334"/>
        <end position="343"/>
    </location>
</feature>
<feature type="compositionally biased region" description="Low complexity" evidence="2">
    <location>
        <begin position="680"/>
        <end position="697"/>
    </location>
</feature>
<evidence type="ECO:0000313" key="4">
    <source>
        <dbReference type="EMBL" id="KAG5600381.1"/>
    </source>
</evidence>
<comment type="caution">
    <text evidence="4">The sequence shown here is derived from an EMBL/GenBank/DDBJ whole genome shotgun (WGS) entry which is preliminary data.</text>
</comment>
<organism evidence="4 5">
    <name type="scientific">Solanum commersonii</name>
    <name type="common">Commerson's wild potato</name>
    <name type="synonym">Commerson's nightshade</name>
    <dbReference type="NCBI Taxonomy" id="4109"/>
    <lineage>
        <taxon>Eukaryota</taxon>
        <taxon>Viridiplantae</taxon>
        <taxon>Streptophyta</taxon>
        <taxon>Embryophyta</taxon>
        <taxon>Tracheophyta</taxon>
        <taxon>Spermatophyta</taxon>
        <taxon>Magnoliopsida</taxon>
        <taxon>eudicotyledons</taxon>
        <taxon>Gunneridae</taxon>
        <taxon>Pentapetalae</taxon>
        <taxon>asterids</taxon>
        <taxon>lamiids</taxon>
        <taxon>Solanales</taxon>
        <taxon>Solanaceae</taxon>
        <taxon>Solanoideae</taxon>
        <taxon>Solaneae</taxon>
        <taxon>Solanum</taxon>
    </lineage>
</organism>
<dbReference type="PROSITE" id="PS50158">
    <property type="entry name" value="ZF_CCHC"/>
    <property type="match status" value="1"/>
</dbReference>
<feature type="region of interest" description="Disordered" evidence="2">
    <location>
        <begin position="395"/>
        <end position="422"/>
    </location>
</feature>
<dbReference type="PANTHER" id="PTHR33054">
    <property type="entry name" value="CCHC-TYPE DOMAIN-CONTAINING PROTEIN"/>
    <property type="match status" value="1"/>
</dbReference>
<keyword evidence="1" id="KW-0479">Metal-binding</keyword>
<feature type="domain" description="CCHC-type" evidence="3">
    <location>
        <begin position="354"/>
        <end position="368"/>
    </location>
</feature>
<dbReference type="Gene3D" id="4.10.60.10">
    <property type="entry name" value="Zinc finger, CCHC-type"/>
    <property type="match status" value="1"/>
</dbReference>
<dbReference type="Pfam" id="PF00098">
    <property type="entry name" value="zf-CCHC"/>
    <property type="match status" value="1"/>
</dbReference>
<name>A0A9J5YK36_SOLCO</name>
<evidence type="ECO:0000256" key="2">
    <source>
        <dbReference type="SAM" id="MobiDB-lite"/>
    </source>
</evidence>
<evidence type="ECO:0000256" key="1">
    <source>
        <dbReference type="PROSITE-ProRule" id="PRU00047"/>
    </source>
</evidence>
<dbReference type="Pfam" id="PF24925">
    <property type="entry name" value="DUF7746"/>
    <property type="match status" value="1"/>
</dbReference>
<dbReference type="InterPro" id="IPR056648">
    <property type="entry name" value="DUF7746"/>
</dbReference>
<feature type="compositionally biased region" description="Basic and acidic residues" evidence="2">
    <location>
        <begin position="302"/>
        <end position="312"/>
    </location>
</feature>
<dbReference type="OrthoDB" id="1325175at2759"/>
<sequence>MEATFDFETQVEMKVNKLHGYPKKNSGNTYARKPSMQTYYYPRPTPQDVLIEERDWNQTNTSYSGSEIYEWNLDGLIDRQLTILVHRMLMYATIYKSVNNTDRTICKMIIAGFTGQLRGWWDNYMTLDAKAAVINAKVVVEGVDNLGFALVKNREDAIYTLVLTILEHFSGRFTNQYETIRSLLNGLRCRHLGEFRWYKDNYLSRVMELPENGLEFWKAKFIDGLPSLFAERVKKTLRDPQGIIPYSNFTYGKLIGACTQEGINLCNELKLSRQLKMDKLREKSQLGDFCTQFGLSDASKGTNRETPKSESHRSHHKKRRSRRRTKEEGDERRAHRKSHRFTRNRSRRNLDKIKCYKCGKFGHIAPNCMLEKLKTLELDDDIQEKIYSFLYTSGSESDYDDSEASYATEEEQPESSSKVQQDSNDVCKCHGDSCHCKHDEFYKLQSQFKDMNMFTITADNVIELLKEVTDNTLREKIIQLAAGKTSSSSNIPNDKKVKDEFNYSAPYSLSEVHNRLSSKQTMIIRDTSFDDLKGEIEYLKEEIKFLKQNYIICDHRLTQIESANSKGKNKVDDSTEENTLANTLNIDPKQNIYTFIIEPISRDINALIEMKQKHVDYLQLEIFSMNIFDTLKSTKVQKKIKLIYERMTIDICADHPSAFWNRKKHIARRKGSYTRGKGRSSPSSSSSRSSYGSSSSSTPIIQKGGMSLYNLNSRTQERASSSIHLEDIPESDPLYAKLQEFITQKQGDSFASIAKEEVDDIKTYEKAEKREMIFLLENSDIQRREEPWKIFQRYLVNGLYFSGESHKTRKYYETLLISTGVEFQHFSGYNTSENVYNFSKMIIKHIIHIEDWGISSMTERQFSLNKVMVSFTYWDYIQAFNKVLCYNNERHKHTWFIKVCAKIFANPIPNWFLNWWSYHGPTIKILPEPFLKLYKEWIKVSPDLNKLNKYFFLIEFSVPWIHKWVPEVDFTEEQIPCLYRTYYNNFWDKLMKKDPQTKSLYGQELLDLITKTIQDYKSIPNKGIMTDDSTSVKHMARKISNHDEGEQNEMIMNYLKEVKKKILLNISHYAKSDSSMRSETSEDMHEAQPYEKESPVDALRKPKIFWQN</sequence>
<feature type="region of interest" description="Disordered" evidence="2">
    <location>
        <begin position="298"/>
        <end position="343"/>
    </location>
</feature>
<keyword evidence="1" id="KW-0862">Zinc</keyword>
<feature type="region of interest" description="Disordered" evidence="2">
    <location>
        <begin position="1074"/>
        <end position="1096"/>
    </location>
</feature>
<evidence type="ECO:0000259" key="3">
    <source>
        <dbReference type="PROSITE" id="PS50158"/>
    </source>
</evidence>
<dbReference type="GO" id="GO:0003676">
    <property type="term" value="F:nucleic acid binding"/>
    <property type="evidence" value="ECO:0007669"/>
    <property type="project" value="InterPro"/>
</dbReference>
<dbReference type="InterPro" id="IPR001878">
    <property type="entry name" value="Znf_CCHC"/>
</dbReference>
<protein>
    <recommendedName>
        <fullName evidence="3">CCHC-type domain-containing protein</fullName>
    </recommendedName>
</protein>
<dbReference type="SUPFAM" id="SSF57756">
    <property type="entry name" value="Retrovirus zinc finger-like domains"/>
    <property type="match status" value="1"/>
</dbReference>
<dbReference type="Pfam" id="PF22909">
    <property type="entry name" value="Caulimovir_coat_dom"/>
    <property type="match status" value="1"/>
</dbReference>
<dbReference type="AlphaFoldDB" id="A0A9J5YK36"/>
<gene>
    <name evidence="4" type="ORF">H5410_031751</name>
</gene>
<feature type="compositionally biased region" description="Basic residues" evidence="2">
    <location>
        <begin position="313"/>
        <end position="324"/>
    </location>
</feature>
<dbReference type="EMBL" id="JACXVP010000006">
    <property type="protein sequence ID" value="KAG5600381.1"/>
    <property type="molecule type" value="Genomic_DNA"/>
</dbReference>
<dbReference type="Proteomes" id="UP000824120">
    <property type="component" value="Chromosome 6"/>
</dbReference>
<evidence type="ECO:0000313" key="5">
    <source>
        <dbReference type="Proteomes" id="UP000824120"/>
    </source>
</evidence>
<keyword evidence="5" id="KW-1185">Reference proteome</keyword>
<feature type="compositionally biased region" description="Acidic residues" evidence="2">
    <location>
        <begin position="397"/>
        <end position="413"/>
    </location>
</feature>
<dbReference type="SMART" id="SM00343">
    <property type="entry name" value="ZnF_C2HC"/>
    <property type="match status" value="1"/>
</dbReference>
<accession>A0A9J5YK36</accession>
<dbReference type="InterPro" id="IPR036875">
    <property type="entry name" value="Znf_CCHC_sf"/>
</dbReference>
<reference evidence="4 5" key="1">
    <citation type="submission" date="2020-09" db="EMBL/GenBank/DDBJ databases">
        <title>De no assembly of potato wild relative species, Solanum commersonii.</title>
        <authorList>
            <person name="Cho K."/>
        </authorList>
    </citation>
    <scope>NUCLEOTIDE SEQUENCE [LARGE SCALE GENOMIC DNA]</scope>
    <source>
        <strain evidence="4">LZ3.2</strain>
        <tissue evidence="4">Leaf</tissue>
    </source>
</reference>
<dbReference type="PANTHER" id="PTHR33054:SF12">
    <property type="entry name" value="ZINC KNUCKLE FAMILY PROTEIN"/>
    <property type="match status" value="1"/>
</dbReference>
<dbReference type="GO" id="GO:0008270">
    <property type="term" value="F:zinc ion binding"/>
    <property type="evidence" value="ECO:0007669"/>
    <property type="project" value="UniProtKB-KW"/>
</dbReference>
<proteinExistence type="predicted"/>
<feature type="region of interest" description="Disordered" evidence="2">
    <location>
        <begin position="670"/>
        <end position="702"/>
    </location>
</feature>
<keyword evidence="1" id="KW-0863">Zinc-finger</keyword>